<evidence type="ECO:0000256" key="6">
    <source>
        <dbReference type="ARBA" id="ARBA00023310"/>
    </source>
</evidence>
<sequence>MSKSAAKRYAKAIYSIAEENNNTKAIFEDMQLVASTLSENKNLKTVFSSPVISVEQKLNVAKEVFKQLNKSALQLIEVLAANGRIQLLGLVANVFIEQYEDAHQIQRAKVTSAVQLDAKLEKEIQDKIKELTGAEAELDMQVDENLLGGFVLRIKDMQFDASVINQLHRVKRQLVN</sequence>
<keyword evidence="5 7" id="KW-0472">Membrane</keyword>
<dbReference type="InterPro" id="IPR026015">
    <property type="entry name" value="ATP_synth_OSCP/delta_N_sf"/>
</dbReference>
<keyword evidence="7" id="KW-1003">Cell membrane</keyword>
<keyword evidence="7" id="KW-0139">CF(1)</keyword>
<dbReference type="InterPro" id="IPR000711">
    <property type="entry name" value="ATPase_OSCP/dsu"/>
</dbReference>
<dbReference type="Gene3D" id="1.10.520.20">
    <property type="entry name" value="N-terminal domain of the delta subunit of the F1F0-ATP synthase"/>
    <property type="match status" value="1"/>
</dbReference>
<evidence type="ECO:0000256" key="4">
    <source>
        <dbReference type="ARBA" id="ARBA00023065"/>
    </source>
</evidence>
<comment type="caution">
    <text evidence="8">The sequence shown here is derived from an EMBL/GenBank/DDBJ whole genome shotgun (WGS) entry which is preliminary data.</text>
</comment>
<keyword evidence="2 7" id="KW-0813">Transport</keyword>
<keyword evidence="6 7" id="KW-0066">ATP synthesis</keyword>
<evidence type="ECO:0000256" key="2">
    <source>
        <dbReference type="ARBA" id="ARBA00022448"/>
    </source>
</evidence>
<comment type="function">
    <text evidence="7">This protein is part of the stalk that links CF(0) to CF(1). It either transmits conformational changes from CF(0) to CF(1) or is implicated in proton conduction.</text>
</comment>
<evidence type="ECO:0000256" key="5">
    <source>
        <dbReference type="ARBA" id="ARBA00023136"/>
    </source>
</evidence>
<dbReference type="SUPFAM" id="SSF47928">
    <property type="entry name" value="N-terminal domain of the delta subunit of the F1F0-ATP synthase"/>
    <property type="match status" value="1"/>
</dbReference>
<accession>A0ABQ1SEZ3</accession>
<evidence type="ECO:0000256" key="1">
    <source>
        <dbReference type="ARBA" id="ARBA00004370"/>
    </source>
</evidence>
<evidence type="ECO:0000313" key="8">
    <source>
        <dbReference type="EMBL" id="GGE25258.1"/>
    </source>
</evidence>
<evidence type="ECO:0000256" key="7">
    <source>
        <dbReference type="HAMAP-Rule" id="MF_01416"/>
    </source>
</evidence>
<comment type="similarity">
    <text evidence="7">Belongs to the ATPase delta chain family.</text>
</comment>
<comment type="subcellular location">
    <subcellularLocation>
        <location evidence="7">Cell membrane</location>
        <topology evidence="7">Peripheral membrane protein</topology>
    </subcellularLocation>
    <subcellularLocation>
        <location evidence="1">Membrane</location>
    </subcellularLocation>
</comment>
<reference evidence="9" key="1">
    <citation type="journal article" date="2019" name="Int. J. Syst. Evol. Microbiol.">
        <title>The Global Catalogue of Microorganisms (GCM) 10K type strain sequencing project: providing services to taxonomists for standard genome sequencing and annotation.</title>
        <authorList>
            <consortium name="The Broad Institute Genomics Platform"/>
            <consortium name="The Broad Institute Genome Sequencing Center for Infectious Disease"/>
            <person name="Wu L."/>
            <person name="Ma J."/>
        </authorList>
    </citation>
    <scope>NUCLEOTIDE SEQUENCE [LARGE SCALE GENOMIC DNA]</scope>
    <source>
        <strain evidence="9">CGMCC 1.12931</strain>
    </source>
</reference>
<dbReference type="EMBL" id="BMGM01000001">
    <property type="protein sequence ID" value="GGE25258.1"/>
    <property type="molecule type" value="Genomic_DNA"/>
</dbReference>
<dbReference type="PANTHER" id="PTHR11910">
    <property type="entry name" value="ATP SYNTHASE DELTA CHAIN"/>
    <property type="match status" value="1"/>
</dbReference>
<gene>
    <name evidence="7 8" type="primary">atpH</name>
    <name evidence="8" type="ORF">GCM10010832_02490</name>
</gene>
<keyword evidence="3 7" id="KW-0375">Hydrogen ion transport</keyword>
<comment type="function">
    <text evidence="7">F(1)F(0) ATP synthase produces ATP from ADP in the presence of a proton or sodium gradient. F-type ATPases consist of two structural domains, F(1) containing the extramembraneous catalytic core and F(0) containing the membrane proton channel, linked together by a central stalk and a peripheral stalk. During catalysis, ATP synthesis in the catalytic domain of F(1) is coupled via a rotary mechanism of the central stalk subunits to proton translocation.</text>
</comment>
<keyword evidence="4 7" id="KW-0406">Ion transport</keyword>
<dbReference type="Pfam" id="PF00213">
    <property type="entry name" value="OSCP"/>
    <property type="match status" value="1"/>
</dbReference>
<dbReference type="HAMAP" id="MF_01416">
    <property type="entry name" value="ATP_synth_delta_bact"/>
    <property type="match status" value="1"/>
</dbReference>
<evidence type="ECO:0000256" key="3">
    <source>
        <dbReference type="ARBA" id="ARBA00022781"/>
    </source>
</evidence>
<protein>
    <recommendedName>
        <fullName evidence="7">ATP synthase subunit delta</fullName>
    </recommendedName>
    <alternativeName>
        <fullName evidence="7">ATP synthase F(1) sector subunit delta</fullName>
    </alternativeName>
    <alternativeName>
        <fullName evidence="7">F-type ATPase subunit delta</fullName>
        <shortName evidence="7">F-ATPase subunit delta</shortName>
    </alternativeName>
</protein>
<dbReference type="Proteomes" id="UP000599179">
    <property type="component" value="Unassembled WGS sequence"/>
</dbReference>
<keyword evidence="9" id="KW-1185">Reference proteome</keyword>
<organism evidence="8 9">
    <name type="scientific">Psychroflexus planctonicus</name>
    <dbReference type="NCBI Taxonomy" id="1526575"/>
    <lineage>
        <taxon>Bacteria</taxon>
        <taxon>Pseudomonadati</taxon>
        <taxon>Bacteroidota</taxon>
        <taxon>Flavobacteriia</taxon>
        <taxon>Flavobacteriales</taxon>
        <taxon>Flavobacteriaceae</taxon>
        <taxon>Psychroflexus</taxon>
    </lineage>
</organism>
<name>A0ABQ1SEZ3_9FLAO</name>
<proteinExistence type="inferred from homology"/>
<evidence type="ECO:0000313" key="9">
    <source>
        <dbReference type="Proteomes" id="UP000599179"/>
    </source>
</evidence>
<dbReference type="PRINTS" id="PR00125">
    <property type="entry name" value="ATPASEDELTA"/>
</dbReference>
<dbReference type="RefSeq" id="WP_188457258.1">
    <property type="nucleotide sequence ID" value="NZ_BMGM01000001.1"/>
</dbReference>
<dbReference type="NCBIfam" id="TIGR01145">
    <property type="entry name" value="ATP_synt_delta"/>
    <property type="match status" value="1"/>
</dbReference>